<proteinExistence type="predicted"/>
<reference evidence="4" key="1">
    <citation type="submission" date="2025-08" db="UniProtKB">
        <authorList>
            <consortium name="Ensembl"/>
        </authorList>
    </citation>
    <scope>IDENTIFICATION</scope>
</reference>
<dbReference type="PANTHER" id="PTHR19143:SF189">
    <property type="entry name" value="FIBROLEUKIN"/>
    <property type="match status" value="1"/>
</dbReference>
<reference evidence="4" key="2">
    <citation type="submission" date="2025-09" db="UniProtKB">
        <authorList>
            <consortium name="Ensembl"/>
        </authorList>
    </citation>
    <scope>IDENTIFICATION</scope>
</reference>
<dbReference type="GO" id="GO:0005615">
    <property type="term" value="C:extracellular space"/>
    <property type="evidence" value="ECO:0007669"/>
    <property type="project" value="TreeGrafter"/>
</dbReference>
<evidence type="ECO:0000259" key="3">
    <source>
        <dbReference type="PROSITE" id="PS51406"/>
    </source>
</evidence>
<feature type="signal peptide" evidence="2">
    <location>
        <begin position="1"/>
        <end position="20"/>
    </location>
</feature>
<feature type="chain" id="PRO_5034828292" evidence="2">
    <location>
        <begin position="21"/>
        <end position="443"/>
    </location>
</feature>
<keyword evidence="5" id="KW-1185">Reference proteome</keyword>
<accession>A0A8C6TN66</accession>
<dbReference type="InterPro" id="IPR014716">
    <property type="entry name" value="Fibrinogen_a/b/g_C_1"/>
</dbReference>
<feature type="domain" description="Fibrinogen C-terminal" evidence="3">
    <location>
        <begin position="219"/>
        <end position="440"/>
    </location>
</feature>
<keyword evidence="2" id="KW-0732">Signal</keyword>
<dbReference type="NCBIfam" id="NF040941">
    <property type="entry name" value="GGGWT_bact"/>
    <property type="match status" value="1"/>
</dbReference>
<name>A0A8C6TN66_9GOBI</name>
<dbReference type="AlphaFoldDB" id="A0A8C6TN66"/>
<evidence type="ECO:0000256" key="1">
    <source>
        <dbReference type="SAM" id="MobiDB-lite"/>
    </source>
</evidence>
<evidence type="ECO:0000313" key="4">
    <source>
        <dbReference type="Ensembl" id="ENSNMLP00000022629.1"/>
    </source>
</evidence>
<dbReference type="Ensembl" id="ENSNMLT00000025337.1">
    <property type="protein sequence ID" value="ENSNMLP00000022629.1"/>
    <property type="gene ID" value="ENSNMLG00000014602.1"/>
</dbReference>
<feature type="compositionally biased region" description="Basic and acidic residues" evidence="1">
    <location>
        <begin position="116"/>
        <end position="147"/>
    </location>
</feature>
<dbReference type="SUPFAM" id="SSF56496">
    <property type="entry name" value="Fibrinogen C-terminal domain-like"/>
    <property type="match status" value="1"/>
</dbReference>
<feature type="region of interest" description="Disordered" evidence="1">
    <location>
        <begin position="116"/>
        <end position="170"/>
    </location>
</feature>
<protein>
    <submittedName>
        <fullName evidence="4">Fibrinogen like 2</fullName>
    </submittedName>
</protein>
<evidence type="ECO:0000313" key="5">
    <source>
        <dbReference type="Proteomes" id="UP000694523"/>
    </source>
</evidence>
<dbReference type="CDD" id="cd00087">
    <property type="entry name" value="FReD"/>
    <property type="match status" value="1"/>
</dbReference>
<dbReference type="Proteomes" id="UP000694523">
    <property type="component" value="Unplaced"/>
</dbReference>
<dbReference type="Gene3D" id="3.90.215.10">
    <property type="entry name" value="Gamma Fibrinogen, chain A, domain 1"/>
    <property type="match status" value="1"/>
</dbReference>
<dbReference type="InterPro" id="IPR050373">
    <property type="entry name" value="Fibrinogen_C-term_domain"/>
</dbReference>
<sequence length="443" mass="49925">MRAILLTLCITGTLLVLATASQDGRLQDGHLQDGHLQVGLFPPCSATLSPEGPCERGGDGCPFVFNLPPMTVQFPKQLMDLERLVVELQMLKDNVDELRRMCKDCAVGHEEKECAREAEEAHRVDIDTQEWENNKGIEDEDRRESHSPFHPLTHTGTGSKDRQQDSNGQLFDYTTCLPSERLEVTSSQSADSHTSTVSLRTVTHPQSVCGQSHIHSQSADNIQAVRDCSDQMLRGHTRSGLYPVTPDTSGGNMLVLCDMAVDGGGWTVLQRRLDGSVSFNRSWAEYRDGFGQLEGEFWLGNHLLHLLTRDRNMELRVELEDFQGVREHAHYQLFKVASERMRFKLSVDGYSGTAGDALRFSTQYDHNNRAFTTPDRDNDRYPSGNCGAYYKLRAGGSSGRYKGVRDGIYWGTWRNISTEYYPTNERLAFKTVTMMMRPRGFDP</sequence>
<dbReference type="Pfam" id="PF00147">
    <property type="entry name" value="Fibrinogen_C"/>
    <property type="match status" value="1"/>
</dbReference>
<dbReference type="PROSITE" id="PS51406">
    <property type="entry name" value="FIBRINOGEN_C_2"/>
    <property type="match status" value="1"/>
</dbReference>
<dbReference type="InterPro" id="IPR002181">
    <property type="entry name" value="Fibrinogen_a/b/g_C_dom"/>
</dbReference>
<evidence type="ECO:0000256" key="2">
    <source>
        <dbReference type="SAM" id="SignalP"/>
    </source>
</evidence>
<dbReference type="PANTHER" id="PTHR19143">
    <property type="entry name" value="FIBRINOGEN/TENASCIN/ANGIOPOEITIN"/>
    <property type="match status" value="1"/>
</dbReference>
<dbReference type="SMART" id="SM00186">
    <property type="entry name" value="FBG"/>
    <property type="match status" value="1"/>
</dbReference>
<organism evidence="4 5">
    <name type="scientific">Neogobius melanostomus</name>
    <name type="common">round goby</name>
    <dbReference type="NCBI Taxonomy" id="47308"/>
    <lineage>
        <taxon>Eukaryota</taxon>
        <taxon>Metazoa</taxon>
        <taxon>Chordata</taxon>
        <taxon>Craniata</taxon>
        <taxon>Vertebrata</taxon>
        <taxon>Euteleostomi</taxon>
        <taxon>Actinopterygii</taxon>
        <taxon>Neopterygii</taxon>
        <taxon>Teleostei</taxon>
        <taxon>Neoteleostei</taxon>
        <taxon>Acanthomorphata</taxon>
        <taxon>Gobiaria</taxon>
        <taxon>Gobiiformes</taxon>
        <taxon>Gobioidei</taxon>
        <taxon>Gobiidae</taxon>
        <taxon>Benthophilinae</taxon>
        <taxon>Neogobiini</taxon>
        <taxon>Neogobius</taxon>
    </lineage>
</organism>
<dbReference type="InterPro" id="IPR036056">
    <property type="entry name" value="Fibrinogen-like_C"/>
</dbReference>